<protein>
    <submittedName>
        <fullName evidence="1">Uncharacterized protein</fullName>
    </submittedName>
</protein>
<evidence type="ECO:0000313" key="2">
    <source>
        <dbReference type="Proteomes" id="UP000011829"/>
    </source>
</evidence>
<sequence>MNLAAHSVVGPLGKLIAVCPNRNIAREVTEVLCATSDFTYRYREATPDEIRSLLDKPANIYGEPVDN</sequence>
<dbReference type="EMBL" id="JQ691611">
    <property type="protein sequence ID" value="AFH21064.1"/>
    <property type="molecule type" value="Genomic_DNA"/>
</dbReference>
<keyword evidence="2" id="KW-1185">Reference proteome</keyword>
<proteinExistence type="predicted"/>
<name>M1F2C0_9CAUD</name>
<evidence type="ECO:0000313" key="1">
    <source>
        <dbReference type="EMBL" id="AFH21064.1"/>
    </source>
</evidence>
<gene>
    <name evidence="1" type="ORF">CR9_180</name>
</gene>
<dbReference type="KEGG" id="vg:18563022"/>
<dbReference type="GeneID" id="18563022"/>
<dbReference type="Proteomes" id="UP000011829">
    <property type="component" value="Segment"/>
</dbReference>
<reference evidence="1 2" key="1">
    <citation type="submission" date="2012-02" db="EMBL/GenBank/DDBJ databases">
        <title>Complete Genome Sequence of Cronobacter sakazakii Bacteriophage CR9.</title>
        <authorList>
            <person name="Shin H."/>
            <person name="Lee J.-H."/>
            <person name="Kim Y."/>
            <person name="Ryu S."/>
        </authorList>
    </citation>
    <scope>NUCLEOTIDE SEQUENCE [LARGE SCALE GENOMIC DNA]</scope>
</reference>
<dbReference type="RefSeq" id="YP_009015142.1">
    <property type="nucleotide sequence ID" value="NC_023717.1"/>
</dbReference>
<accession>M1F2C0</accession>
<organism evidence="1 2">
    <name type="scientific">Cronobacter phage CR9</name>
    <dbReference type="NCBI Taxonomy" id="1162290"/>
    <lineage>
        <taxon>Viruses</taxon>
        <taxon>Duplodnaviria</taxon>
        <taxon>Heunggongvirae</taxon>
        <taxon>Uroviricota</taxon>
        <taxon>Caudoviricetes</taxon>
        <taxon>Vequintavirinae</taxon>
        <taxon>Certrevirus</taxon>
        <taxon>Certrevirus CR9</taxon>
    </lineage>
</organism>